<keyword evidence="1" id="KW-0812">Transmembrane</keyword>
<sequence length="39" mass="4221">MVSRAPSVVIPLWIVISGALSLGTSWLLSRSNKTAWLLP</sequence>
<reference evidence="2 3" key="2">
    <citation type="submission" date="2015-01" db="EMBL/GenBank/DDBJ databases">
        <authorList>
            <consortium name="NBRP consortium"/>
            <person name="Sawabe T."/>
            <person name="Meirelles P."/>
            <person name="Feng G."/>
            <person name="Sayaka M."/>
            <person name="Hattori M."/>
            <person name="Ohkuma M."/>
        </authorList>
    </citation>
    <scope>NUCLEOTIDE SEQUENCE [LARGE SCALE GENOMIC DNA]</scope>
    <source>
        <strain evidence="3">JCM 19241</strain>
    </source>
</reference>
<evidence type="ECO:0000256" key="1">
    <source>
        <dbReference type="SAM" id="Phobius"/>
    </source>
</evidence>
<organism evidence="2 3">
    <name type="scientific">Vibrio ishigakensis</name>
    <dbReference type="NCBI Taxonomy" id="1481914"/>
    <lineage>
        <taxon>Bacteria</taxon>
        <taxon>Pseudomonadati</taxon>
        <taxon>Pseudomonadota</taxon>
        <taxon>Gammaproteobacteria</taxon>
        <taxon>Vibrionales</taxon>
        <taxon>Vibrionaceae</taxon>
        <taxon>Vibrio</taxon>
    </lineage>
</organism>
<dbReference type="EMBL" id="BBSC01000008">
    <property type="protein sequence ID" value="GAM77406.1"/>
    <property type="molecule type" value="Genomic_DNA"/>
</dbReference>
<keyword evidence="1" id="KW-0472">Membrane</keyword>
<name>A0A0B8QFP3_9VIBR</name>
<protein>
    <submittedName>
        <fullName evidence="2">Uncharacterized protein</fullName>
    </submittedName>
</protein>
<feature type="transmembrane region" description="Helical" evidence="1">
    <location>
        <begin position="6"/>
        <end position="28"/>
    </location>
</feature>
<keyword evidence="1" id="KW-1133">Transmembrane helix</keyword>
<gene>
    <name evidence="2" type="ORF">JCM19241_1876</name>
</gene>
<dbReference type="AlphaFoldDB" id="A0A0B8QFP3"/>
<evidence type="ECO:0000313" key="3">
    <source>
        <dbReference type="Proteomes" id="UP000031666"/>
    </source>
</evidence>
<dbReference type="Proteomes" id="UP000031666">
    <property type="component" value="Unassembled WGS sequence"/>
</dbReference>
<accession>A0A0B8QFP3</accession>
<proteinExistence type="predicted"/>
<comment type="caution">
    <text evidence="2">The sequence shown here is derived from an EMBL/GenBank/DDBJ whole genome shotgun (WGS) entry which is preliminary data.</text>
</comment>
<reference evidence="2 3" key="1">
    <citation type="submission" date="2015-01" db="EMBL/GenBank/DDBJ databases">
        <title>Vibrio sp. C94 JCM 19241 whole genome shotgun sequence.</title>
        <authorList>
            <person name="Sawabe T."/>
            <person name="Meirelles P."/>
            <person name="Feng G."/>
            <person name="Sayaka M."/>
            <person name="Hattori M."/>
            <person name="Ohkuma M."/>
        </authorList>
    </citation>
    <scope>NUCLEOTIDE SEQUENCE [LARGE SCALE GENOMIC DNA]</scope>
    <source>
        <strain evidence="3">JCM 19241</strain>
    </source>
</reference>
<evidence type="ECO:0000313" key="2">
    <source>
        <dbReference type="EMBL" id="GAM77406.1"/>
    </source>
</evidence>